<organism evidence="2 3">
    <name type="scientific">Cylicocyclus nassatus</name>
    <name type="common">Nematode worm</name>
    <dbReference type="NCBI Taxonomy" id="53992"/>
    <lineage>
        <taxon>Eukaryota</taxon>
        <taxon>Metazoa</taxon>
        <taxon>Ecdysozoa</taxon>
        <taxon>Nematoda</taxon>
        <taxon>Chromadorea</taxon>
        <taxon>Rhabditida</taxon>
        <taxon>Rhabditina</taxon>
        <taxon>Rhabditomorpha</taxon>
        <taxon>Strongyloidea</taxon>
        <taxon>Strongylidae</taxon>
        <taxon>Cylicocyclus</taxon>
    </lineage>
</organism>
<feature type="region of interest" description="Disordered" evidence="1">
    <location>
        <begin position="53"/>
        <end position="74"/>
    </location>
</feature>
<name>A0AA36HA78_CYLNA</name>
<dbReference type="AlphaFoldDB" id="A0AA36HA78"/>
<protein>
    <submittedName>
        <fullName evidence="2">Uncharacterized protein</fullName>
    </submittedName>
</protein>
<proteinExistence type="predicted"/>
<dbReference type="Proteomes" id="UP001176961">
    <property type="component" value="Unassembled WGS sequence"/>
</dbReference>
<comment type="caution">
    <text evidence="2">The sequence shown here is derived from an EMBL/GenBank/DDBJ whole genome shotgun (WGS) entry which is preliminary data.</text>
</comment>
<gene>
    <name evidence="2" type="ORF">CYNAS_LOCUS18967</name>
</gene>
<accession>A0AA36HA78</accession>
<dbReference type="EMBL" id="CATQJL010000316">
    <property type="protein sequence ID" value="CAJ0606984.1"/>
    <property type="molecule type" value="Genomic_DNA"/>
</dbReference>
<sequence length="91" mass="10489">MDGWGSAPFVVWTCVRNLKVHTVSGTFHPVGERVQSASTERCTLRVVTNSLSHPLHHHHQHQREEREMGVLSSTDTYIHTRTDRNWGKRSM</sequence>
<evidence type="ECO:0000313" key="3">
    <source>
        <dbReference type="Proteomes" id="UP001176961"/>
    </source>
</evidence>
<evidence type="ECO:0000256" key="1">
    <source>
        <dbReference type="SAM" id="MobiDB-lite"/>
    </source>
</evidence>
<keyword evidence="3" id="KW-1185">Reference proteome</keyword>
<evidence type="ECO:0000313" key="2">
    <source>
        <dbReference type="EMBL" id="CAJ0606984.1"/>
    </source>
</evidence>
<reference evidence="2" key="1">
    <citation type="submission" date="2023-07" db="EMBL/GenBank/DDBJ databases">
        <authorList>
            <consortium name="CYATHOMIX"/>
        </authorList>
    </citation>
    <scope>NUCLEOTIDE SEQUENCE</scope>
    <source>
        <strain evidence="2">N/A</strain>
    </source>
</reference>